<evidence type="ECO:0000313" key="1">
    <source>
        <dbReference type="EMBL" id="JAD72117.1"/>
    </source>
</evidence>
<reference evidence="1" key="2">
    <citation type="journal article" date="2015" name="Data Brief">
        <title>Shoot transcriptome of the giant reed, Arundo donax.</title>
        <authorList>
            <person name="Barrero R.A."/>
            <person name="Guerrero F.D."/>
            <person name="Moolhuijzen P."/>
            <person name="Goolsby J.A."/>
            <person name="Tidwell J."/>
            <person name="Bellgard S.E."/>
            <person name="Bellgard M.I."/>
        </authorList>
    </citation>
    <scope>NUCLEOTIDE SEQUENCE</scope>
    <source>
        <tissue evidence="1">Shoot tissue taken approximately 20 cm above the soil surface</tissue>
    </source>
</reference>
<dbReference type="EMBL" id="GBRH01225778">
    <property type="protein sequence ID" value="JAD72117.1"/>
    <property type="molecule type" value="Transcribed_RNA"/>
</dbReference>
<dbReference type="AlphaFoldDB" id="A0A0A9CKV5"/>
<name>A0A0A9CKV5_ARUDO</name>
<proteinExistence type="predicted"/>
<dbReference type="PANTHER" id="PTHR35161:SF22">
    <property type="match status" value="1"/>
</dbReference>
<sequence length="293" mass="33336">MAIQWSTSHGPYGIKVRYRLQGISRPTSMALDIIKALIDLIDLIHLCGYSLDGHLALKNLYWLPNSKMIKISGLVIGQMVKKNKSRIKGDFASMHNFIRDCVFAGSKVPGELKTLMKLMITDPIMYGNLIRDNIMLLNDESKVGRYISLHQKLTRVRKIDEQMYLCALTYLKCGRCDRTQNWQIVVLYNSALASVFEREDAVYPADDAGVSWYGCNCCHHVLDHSVGYENNKVIKFTFADIFPMLECFIPGLFAELEEALFAIIEIHYSQELRSLSAYRAPTDLSADENAQHL</sequence>
<organism evidence="1">
    <name type="scientific">Arundo donax</name>
    <name type="common">Giant reed</name>
    <name type="synonym">Donax arundinaceus</name>
    <dbReference type="NCBI Taxonomy" id="35708"/>
    <lineage>
        <taxon>Eukaryota</taxon>
        <taxon>Viridiplantae</taxon>
        <taxon>Streptophyta</taxon>
        <taxon>Embryophyta</taxon>
        <taxon>Tracheophyta</taxon>
        <taxon>Spermatophyta</taxon>
        <taxon>Magnoliopsida</taxon>
        <taxon>Liliopsida</taxon>
        <taxon>Poales</taxon>
        <taxon>Poaceae</taxon>
        <taxon>PACMAD clade</taxon>
        <taxon>Arundinoideae</taxon>
        <taxon>Arundineae</taxon>
        <taxon>Arundo</taxon>
    </lineage>
</organism>
<dbReference type="PANTHER" id="PTHR35161">
    <property type="entry name" value="OS02G0303100 PROTEIN"/>
    <property type="match status" value="1"/>
</dbReference>
<accession>A0A0A9CKV5</accession>
<reference evidence="1" key="1">
    <citation type="submission" date="2014-09" db="EMBL/GenBank/DDBJ databases">
        <authorList>
            <person name="Magalhaes I.L.F."/>
            <person name="Oliveira U."/>
            <person name="Santos F.R."/>
            <person name="Vidigal T.H.D.A."/>
            <person name="Brescovit A.D."/>
            <person name="Santos A.J."/>
        </authorList>
    </citation>
    <scope>NUCLEOTIDE SEQUENCE</scope>
    <source>
        <tissue evidence="1">Shoot tissue taken approximately 20 cm above the soil surface</tissue>
    </source>
</reference>
<protein>
    <submittedName>
        <fullName evidence="1">Uncharacterized protein</fullName>
    </submittedName>
</protein>